<evidence type="ECO:0000256" key="2">
    <source>
        <dbReference type="ARBA" id="ARBA00006704"/>
    </source>
</evidence>
<sequence length="74" mass="7255">MEVAAAKMIGAGLACFALAGAGVGIGLVFGNYLAGALRNPGAAASQTANMFLGFALCEATGLFGLVIAFIILFG</sequence>
<comment type="caution">
    <text evidence="11">The sequence shown here is derived from an EMBL/GenBank/DDBJ whole genome shotgun (WGS) entry which is preliminary data.</text>
</comment>
<keyword evidence="9" id="KW-0406">Ion transport</keyword>
<feature type="transmembrane region" description="Helical" evidence="9">
    <location>
        <begin position="50"/>
        <end position="73"/>
    </location>
</feature>
<evidence type="ECO:0000256" key="6">
    <source>
        <dbReference type="ARBA" id="ARBA00023121"/>
    </source>
</evidence>
<keyword evidence="8 9" id="KW-0066">ATP synthesis</keyword>
<keyword evidence="5 9" id="KW-1133">Transmembrane helix</keyword>
<evidence type="ECO:0000256" key="7">
    <source>
        <dbReference type="ARBA" id="ARBA00023136"/>
    </source>
</evidence>
<evidence type="ECO:0000313" key="12">
    <source>
        <dbReference type="Proteomes" id="UP000570514"/>
    </source>
</evidence>
<dbReference type="Pfam" id="PF00137">
    <property type="entry name" value="ATP-synt_C"/>
    <property type="match status" value="1"/>
</dbReference>
<comment type="similarity">
    <text evidence="2 9">Belongs to the ATPase C chain family.</text>
</comment>
<dbReference type="SUPFAM" id="SSF81333">
    <property type="entry name" value="F1F0 ATP synthase subunit C"/>
    <property type="match status" value="1"/>
</dbReference>
<dbReference type="CDD" id="cd18182">
    <property type="entry name" value="ATP-synt_Fo_c_ATP5G3"/>
    <property type="match status" value="1"/>
</dbReference>
<dbReference type="GO" id="GO:0005886">
    <property type="term" value="C:plasma membrane"/>
    <property type="evidence" value="ECO:0007669"/>
    <property type="project" value="UniProtKB-SubCell"/>
</dbReference>
<feature type="transmembrane region" description="Helical" evidence="9">
    <location>
        <begin position="12"/>
        <end position="30"/>
    </location>
</feature>
<dbReference type="AlphaFoldDB" id="A0A846N2L7"/>
<accession>A0A846N2L7</accession>
<dbReference type="PANTHER" id="PTHR10031:SF0">
    <property type="entry name" value="ATPASE PROTEIN 9"/>
    <property type="match status" value="1"/>
</dbReference>
<dbReference type="GO" id="GO:0046933">
    <property type="term" value="F:proton-transporting ATP synthase activity, rotational mechanism"/>
    <property type="evidence" value="ECO:0007669"/>
    <property type="project" value="UniProtKB-UniRule"/>
</dbReference>
<dbReference type="InterPro" id="IPR002379">
    <property type="entry name" value="ATPase_proteolipid_c-like_dom"/>
</dbReference>
<evidence type="ECO:0000256" key="1">
    <source>
        <dbReference type="ARBA" id="ARBA00004141"/>
    </source>
</evidence>
<evidence type="ECO:0000313" key="11">
    <source>
        <dbReference type="EMBL" id="NIK90178.1"/>
    </source>
</evidence>
<evidence type="ECO:0000256" key="9">
    <source>
        <dbReference type="HAMAP-Rule" id="MF_01396"/>
    </source>
</evidence>
<reference evidence="11 12" key="1">
    <citation type="submission" date="2020-03" db="EMBL/GenBank/DDBJ databases">
        <title>Genomic Encyclopedia of Type Strains, Phase IV (KMG-IV): sequencing the most valuable type-strain genomes for metagenomic binning, comparative biology and taxonomic classification.</title>
        <authorList>
            <person name="Goeker M."/>
        </authorList>
    </citation>
    <scope>NUCLEOTIDE SEQUENCE [LARGE SCALE GENOMIC DNA]</scope>
    <source>
        <strain evidence="11 12">DSM 19867</strain>
    </source>
</reference>
<name>A0A846N2L7_9PROT</name>
<keyword evidence="9" id="KW-1003">Cell membrane</keyword>
<keyword evidence="3 9" id="KW-0138">CF(0)</keyword>
<feature type="domain" description="V-ATPase proteolipid subunit C-like" evidence="10">
    <location>
        <begin position="9"/>
        <end position="71"/>
    </location>
</feature>
<gene>
    <name evidence="9" type="primary">atpE</name>
    <name evidence="11" type="ORF">FHS83_003496</name>
</gene>
<keyword evidence="12" id="KW-1185">Reference proteome</keyword>
<keyword evidence="9" id="KW-0375">Hydrogen ion transport</keyword>
<evidence type="ECO:0000256" key="4">
    <source>
        <dbReference type="ARBA" id="ARBA00022692"/>
    </source>
</evidence>
<dbReference type="EMBL" id="JAASRM010000001">
    <property type="protein sequence ID" value="NIK90178.1"/>
    <property type="molecule type" value="Genomic_DNA"/>
</dbReference>
<dbReference type="GO" id="GO:0045259">
    <property type="term" value="C:proton-transporting ATP synthase complex"/>
    <property type="evidence" value="ECO:0007669"/>
    <property type="project" value="UniProtKB-KW"/>
</dbReference>
<comment type="function">
    <text evidence="9">F(1)F(0) ATP synthase produces ATP from ADP in the presence of a proton or sodium gradient. F-type ATPases consist of two structural domains, F(1) containing the extramembraneous catalytic core and F(0) containing the membrane proton channel, linked together by a central stalk and a peripheral stalk. During catalysis, ATP synthesis in the catalytic domain of F(1) is coupled via a rotary mechanism of the central stalk subunits to proton translocation.</text>
</comment>
<dbReference type="Proteomes" id="UP000570514">
    <property type="component" value="Unassembled WGS sequence"/>
</dbReference>
<keyword evidence="7 9" id="KW-0472">Membrane</keyword>
<keyword evidence="9" id="KW-0813">Transport</keyword>
<dbReference type="Gene3D" id="1.20.20.10">
    <property type="entry name" value="F1F0 ATP synthase subunit C"/>
    <property type="match status" value="1"/>
</dbReference>
<dbReference type="HAMAP" id="MF_01396">
    <property type="entry name" value="ATP_synth_c_bact"/>
    <property type="match status" value="1"/>
</dbReference>
<protein>
    <recommendedName>
        <fullName evidence="9">ATP synthase subunit c</fullName>
    </recommendedName>
    <alternativeName>
        <fullName evidence="9">ATP synthase F(0) sector subunit c</fullName>
    </alternativeName>
    <alternativeName>
        <fullName evidence="9">F-type ATPase subunit c</fullName>
        <shortName evidence="9">F-ATPase subunit c</shortName>
    </alternativeName>
    <alternativeName>
        <fullName evidence="9">Lipid-binding protein</fullName>
    </alternativeName>
</protein>
<dbReference type="PANTHER" id="PTHR10031">
    <property type="entry name" value="ATP SYNTHASE LIPID-BINDING PROTEIN, MITOCHONDRIAL"/>
    <property type="match status" value="1"/>
</dbReference>
<dbReference type="NCBIfam" id="NF005733">
    <property type="entry name" value="PRK07558.1"/>
    <property type="match status" value="1"/>
</dbReference>
<proteinExistence type="inferred from homology"/>
<evidence type="ECO:0000256" key="3">
    <source>
        <dbReference type="ARBA" id="ARBA00022547"/>
    </source>
</evidence>
<comment type="subcellular location">
    <subcellularLocation>
        <location evidence="9">Cell membrane</location>
        <topology evidence="9">Multi-pass membrane protein</topology>
    </subcellularLocation>
    <subcellularLocation>
        <location evidence="1">Membrane</location>
        <topology evidence="1">Multi-pass membrane protein</topology>
    </subcellularLocation>
</comment>
<evidence type="ECO:0000256" key="8">
    <source>
        <dbReference type="ARBA" id="ARBA00023310"/>
    </source>
</evidence>
<evidence type="ECO:0000259" key="10">
    <source>
        <dbReference type="Pfam" id="PF00137"/>
    </source>
</evidence>
<feature type="site" description="Reversibly protonated during proton transport" evidence="9">
    <location>
        <position position="58"/>
    </location>
</feature>
<keyword evidence="4 9" id="KW-0812">Transmembrane</keyword>
<keyword evidence="6 9" id="KW-0446">Lipid-binding</keyword>
<evidence type="ECO:0000256" key="5">
    <source>
        <dbReference type="ARBA" id="ARBA00022989"/>
    </source>
</evidence>
<dbReference type="PRINTS" id="PR00124">
    <property type="entry name" value="ATPASEC"/>
</dbReference>
<dbReference type="InterPro" id="IPR035921">
    <property type="entry name" value="F/V-ATP_Csub_sf"/>
</dbReference>
<comment type="function">
    <text evidence="9">Key component of the F(0) channel; it plays a direct role in translocation across the membrane. A homomeric c-ring of between 10-14 subunits forms the central stalk rotor element with the F(1) delta and epsilon subunits.</text>
</comment>
<dbReference type="InterPro" id="IPR000454">
    <property type="entry name" value="ATP_synth_F0_csu"/>
</dbReference>
<dbReference type="InterPro" id="IPR038662">
    <property type="entry name" value="ATP_synth_F0_csu_sf"/>
</dbReference>
<dbReference type="RefSeq" id="WP_166930433.1">
    <property type="nucleotide sequence ID" value="NZ_BAAADC010000001.1"/>
</dbReference>
<dbReference type="GO" id="GO:0033177">
    <property type="term" value="C:proton-transporting two-sector ATPase complex, proton-transporting domain"/>
    <property type="evidence" value="ECO:0007669"/>
    <property type="project" value="InterPro"/>
</dbReference>
<dbReference type="GO" id="GO:0008289">
    <property type="term" value="F:lipid binding"/>
    <property type="evidence" value="ECO:0007669"/>
    <property type="project" value="UniProtKB-KW"/>
</dbReference>
<organism evidence="11 12">
    <name type="scientific">Rhizomicrobium palustre</name>
    <dbReference type="NCBI Taxonomy" id="189966"/>
    <lineage>
        <taxon>Bacteria</taxon>
        <taxon>Pseudomonadati</taxon>
        <taxon>Pseudomonadota</taxon>
        <taxon>Alphaproteobacteria</taxon>
        <taxon>Micropepsales</taxon>
        <taxon>Micropepsaceae</taxon>
        <taxon>Rhizomicrobium</taxon>
    </lineage>
</organism>